<name>A0A164JJE3_9NOCA</name>
<dbReference type="AlphaFoldDB" id="A0A164JJE3"/>
<dbReference type="EMBL" id="LWGR01000015">
    <property type="protein sequence ID" value="KZM70459.1"/>
    <property type="molecule type" value="Genomic_DNA"/>
</dbReference>
<proteinExistence type="predicted"/>
<organism evidence="1 2">
    <name type="scientific">Nocardia terpenica</name>
    <dbReference type="NCBI Taxonomy" id="455432"/>
    <lineage>
        <taxon>Bacteria</taxon>
        <taxon>Bacillati</taxon>
        <taxon>Actinomycetota</taxon>
        <taxon>Actinomycetes</taxon>
        <taxon>Mycobacteriales</taxon>
        <taxon>Nocardiaceae</taxon>
        <taxon>Nocardia</taxon>
    </lineage>
</organism>
<protein>
    <recommendedName>
        <fullName evidence="3">Transcriptional regulator</fullName>
    </recommendedName>
</protein>
<evidence type="ECO:0000313" key="1">
    <source>
        <dbReference type="EMBL" id="KZM70459.1"/>
    </source>
</evidence>
<evidence type="ECO:0000313" key="2">
    <source>
        <dbReference type="Proteomes" id="UP000076512"/>
    </source>
</evidence>
<dbReference type="RefSeq" id="WP_067577774.1">
    <property type="nucleotide sequence ID" value="NZ_JABMCZ010000003.1"/>
</dbReference>
<dbReference type="SUPFAM" id="SSF48452">
    <property type="entry name" value="TPR-like"/>
    <property type="match status" value="1"/>
</dbReference>
<dbReference type="Gene3D" id="1.25.40.10">
    <property type="entry name" value="Tetratricopeptide repeat domain"/>
    <property type="match status" value="1"/>
</dbReference>
<dbReference type="STRING" id="455432.AWN90_04060"/>
<dbReference type="OrthoDB" id="3213425at2"/>
<accession>A0A164JJE3</accession>
<dbReference type="Proteomes" id="UP000076512">
    <property type="component" value="Unassembled WGS sequence"/>
</dbReference>
<gene>
    <name evidence="1" type="ORF">AWN90_04060</name>
</gene>
<dbReference type="InterPro" id="IPR011990">
    <property type="entry name" value="TPR-like_helical_dom_sf"/>
</dbReference>
<reference evidence="1 2" key="1">
    <citation type="submission" date="2016-04" db="EMBL/GenBank/DDBJ databases">
        <authorList>
            <person name="Evans L.H."/>
            <person name="Alamgir A."/>
            <person name="Owens N."/>
            <person name="Weber N.D."/>
            <person name="Virtaneva K."/>
            <person name="Barbian K."/>
            <person name="Babar A."/>
            <person name="Rosenke K."/>
        </authorList>
    </citation>
    <scope>NUCLEOTIDE SEQUENCE [LARGE SCALE GENOMIC DNA]</scope>
    <source>
        <strain evidence="1 2">IFM 0406</strain>
    </source>
</reference>
<evidence type="ECO:0008006" key="3">
    <source>
        <dbReference type="Google" id="ProtNLM"/>
    </source>
</evidence>
<keyword evidence="2" id="KW-1185">Reference proteome</keyword>
<sequence>MLRLKQEEFAAALVQAAAQRGLSLACSQGHVSRWERGIVKHPWPTYVDVLRDLGAPVPDAVVDAEDAVSDAEIAPYALPPVAVTVEDVERRTFLAAIAAAATVGSTADLRPWFPEFVSAGRMPIPGNVGMADVEFVQRVTASLRGLDQRHGGFAVVDSASGLLSWSRGLLHKCEDDSIATEMATALADLARLTGWAYYDVGQHSRARSYLTLGLSYARGASADSLAASILYVLGRVSLVERQPREALRIFQLGQISAQDASNAAESARLYSNEAWAHAMMGNQQQMNDALARAEHEIARADRAKADPWNAFFFTAGEHAGLTSAIFNELAVASDDASTVERYTLRALEQIRDSLVSAGPDRPARSVLFDHTLAASCQFRLGDVASGVVSAATALAMTSEVLSARVVGRLQTMSSAAEPFRRHADVQEVRYQVGQLALPAPKPLPS</sequence>
<comment type="caution">
    <text evidence="1">The sequence shown here is derived from an EMBL/GenBank/DDBJ whole genome shotgun (WGS) entry which is preliminary data.</text>
</comment>